<sequence length="250" mass="26062">MRPLILVHGLMGTAATHFGACAQLWTRPVVTPGLPGHGADPQVPAHPARVAIERLQAEIRAQEQAPLLVGLSYLGAAVALRAAQAADSGAVHGVVLSGYSLVVGPSTLGRWLTGFIGLAAQQQATRDHFAALHGPDWDHLLTATAAELSDGCLVLPDAADLARLELPVLLANGALLENERLSAQPAAEAGADVALLAGAGHLVPPDSPRSFVAVVEEFSDRIDQRRTTFHERRRAAERQQTAAVPDGAAA</sequence>
<dbReference type="EMBL" id="MH465031">
    <property type="protein sequence ID" value="AXG25742.1"/>
    <property type="molecule type" value="Genomic_DNA"/>
</dbReference>
<dbReference type="PANTHER" id="PTHR43194">
    <property type="entry name" value="HYDROLASE ALPHA/BETA FOLD FAMILY"/>
    <property type="match status" value="1"/>
</dbReference>
<organism evidence="1">
    <name type="scientific">Streptomyces tateyamensis</name>
    <dbReference type="NCBI Taxonomy" id="565073"/>
    <lineage>
        <taxon>Bacteria</taxon>
        <taxon>Bacillati</taxon>
        <taxon>Actinomycetota</taxon>
        <taxon>Actinomycetes</taxon>
        <taxon>Kitasatosporales</taxon>
        <taxon>Streptomycetaceae</taxon>
        <taxon>Streptomyces</taxon>
    </lineage>
</organism>
<keyword evidence="1" id="KW-0378">Hydrolase</keyword>
<proteinExistence type="predicted"/>
<dbReference type="OrthoDB" id="5495375at2"/>
<evidence type="ECO:0000313" key="1">
    <source>
        <dbReference type="EMBL" id="AXG25742.1"/>
    </source>
</evidence>
<dbReference type="Gene3D" id="3.40.50.1820">
    <property type="entry name" value="alpha/beta hydrolase"/>
    <property type="match status" value="1"/>
</dbReference>
<dbReference type="GO" id="GO:0016787">
    <property type="term" value="F:hydrolase activity"/>
    <property type="evidence" value="ECO:0007669"/>
    <property type="project" value="UniProtKB-KW"/>
</dbReference>
<accession>A0A345FAD8</accession>
<dbReference type="AlphaFoldDB" id="A0A345FAD8"/>
<dbReference type="RefSeq" id="WP_146259075.1">
    <property type="nucleotide sequence ID" value="NZ_PYBW01000040.1"/>
</dbReference>
<reference evidence="1" key="1">
    <citation type="journal article" date="2018" name="J. Am. Chem. Soc.">
        <title>Biosynthesis of the Thiopeptins and Identification of an F420H2-Dependent Dehydropiperidine Reductase.</title>
        <authorList>
            <person name="Ichikawa H."/>
            <person name="Bashiri G."/>
            <person name="Kelly W.L."/>
        </authorList>
    </citation>
    <scope>NUCLEOTIDE SEQUENCE</scope>
    <source>
        <strain evidence="1">ATCC 21389</strain>
    </source>
</reference>
<dbReference type="InterPro" id="IPR050228">
    <property type="entry name" value="Carboxylesterase_BioH"/>
</dbReference>
<protein>
    <submittedName>
        <fullName evidence="1">Alpha/beta-hydrolase family protein</fullName>
    </submittedName>
</protein>
<dbReference type="InterPro" id="IPR029058">
    <property type="entry name" value="AB_hydrolase_fold"/>
</dbReference>
<name>A0A345FAD8_9ACTN</name>
<dbReference type="PANTHER" id="PTHR43194:SF2">
    <property type="entry name" value="PEROXISOMAL MEMBRANE PROTEIN LPX1"/>
    <property type="match status" value="1"/>
</dbReference>
<dbReference type="SUPFAM" id="SSF53474">
    <property type="entry name" value="alpha/beta-Hydrolases"/>
    <property type="match status" value="1"/>
</dbReference>